<comment type="catalytic activity">
    <reaction evidence="6">
        <text>1D-myo-inositol 1,4,5-trisphosphate + 2 ATP = 1D-myo-inositol 1,3,4,5,6-pentakisphosphate + 2 ADP + 2 H(+)</text>
        <dbReference type="Rhea" id="RHEA:32359"/>
        <dbReference type="ChEBI" id="CHEBI:15378"/>
        <dbReference type="ChEBI" id="CHEBI:30616"/>
        <dbReference type="ChEBI" id="CHEBI:57733"/>
        <dbReference type="ChEBI" id="CHEBI:203600"/>
        <dbReference type="ChEBI" id="CHEBI:456216"/>
        <dbReference type="EC" id="2.7.1.151"/>
    </reaction>
</comment>
<evidence type="ECO:0000256" key="7">
    <source>
        <dbReference type="ARBA" id="ARBA00036525"/>
    </source>
</evidence>
<evidence type="ECO:0000256" key="3">
    <source>
        <dbReference type="ARBA" id="ARBA00022741"/>
    </source>
</evidence>
<evidence type="ECO:0000256" key="2">
    <source>
        <dbReference type="ARBA" id="ARBA00022679"/>
    </source>
</evidence>
<dbReference type="GO" id="GO:0032958">
    <property type="term" value="P:inositol phosphate biosynthetic process"/>
    <property type="evidence" value="ECO:0007669"/>
    <property type="project" value="InterPro"/>
</dbReference>
<accession>A0A6L2PJ12</accession>
<feature type="region of interest" description="Disordered" evidence="9">
    <location>
        <begin position="337"/>
        <end position="372"/>
    </location>
</feature>
<feature type="compositionally biased region" description="Polar residues" evidence="9">
    <location>
        <begin position="342"/>
        <end position="371"/>
    </location>
</feature>
<keyword evidence="4 8" id="KW-0418">Kinase</keyword>
<evidence type="ECO:0000256" key="5">
    <source>
        <dbReference type="ARBA" id="ARBA00022840"/>
    </source>
</evidence>
<keyword evidence="11" id="KW-1185">Reference proteome</keyword>
<dbReference type="SUPFAM" id="SSF56104">
    <property type="entry name" value="SAICAR synthase-like"/>
    <property type="match status" value="1"/>
</dbReference>
<keyword evidence="5" id="KW-0067">ATP-binding</keyword>
<evidence type="ECO:0000313" key="10">
    <source>
        <dbReference type="EMBL" id="GFG31440.1"/>
    </source>
</evidence>
<gene>
    <name evidence="10" type="ORF">Cfor_07801</name>
</gene>
<dbReference type="Gene3D" id="3.30.470.160">
    <property type="entry name" value="Inositol polyphosphate kinase"/>
    <property type="match status" value="1"/>
</dbReference>
<evidence type="ECO:0000256" key="9">
    <source>
        <dbReference type="SAM" id="MobiDB-lite"/>
    </source>
</evidence>
<dbReference type="GO" id="GO:0005737">
    <property type="term" value="C:cytoplasm"/>
    <property type="evidence" value="ECO:0007669"/>
    <property type="project" value="TreeGrafter"/>
</dbReference>
<proteinExistence type="inferred from homology"/>
<dbReference type="GO" id="GO:0005524">
    <property type="term" value="F:ATP binding"/>
    <property type="evidence" value="ECO:0007669"/>
    <property type="project" value="UniProtKB-KW"/>
</dbReference>
<dbReference type="InParanoid" id="A0A6L2PJ12"/>
<dbReference type="InterPro" id="IPR005522">
    <property type="entry name" value="IPK"/>
</dbReference>
<keyword evidence="3" id="KW-0547">Nucleotide-binding</keyword>
<dbReference type="EC" id="2.7.-.-" evidence="8"/>
<dbReference type="Pfam" id="PF03770">
    <property type="entry name" value="IPK"/>
    <property type="match status" value="1"/>
</dbReference>
<dbReference type="EMBL" id="BLKM01000308">
    <property type="protein sequence ID" value="GFG31440.1"/>
    <property type="molecule type" value="Genomic_DNA"/>
</dbReference>
<dbReference type="PANTHER" id="PTHR12400">
    <property type="entry name" value="INOSITOL POLYPHOSPHATE KINASE"/>
    <property type="match status" value="1"/>
</dbReference>
<dbReference type="Proteomes" id="UP000502823">
    <property type="component" value="Unassembled WGS sequence"/>
</dbReference>
<comment type="catalytic activity">
    <reaction evidence="7">
        <text>1D-myo-inositol 1,3,4,6-tetrakisphosphate + ATP = 1D-myo-inositol 1,3,4,5,6-pentakisphosphate + ADP + H(+)</text>
        <dbReference type="Rhea" id="RHEA:12717"/>
        <dbReference type="ChEBI" id="CHEBI:15378"/>
        <dbReference type="ChEBI" id="CHEBI:30616"/>
        <dbReference type="ChEBI" id="CHEBI:57660"/>
        <dbReference type="ChEBI" id="CHEBI:57733"/>
        <dbReference type="ChEBI" id="CHEBI:456216"/>
        <dbReference type="EC" id="2.7.1.140"/>
    </reaction>
</comment>
<name>A0A6L2PJ12_COPFO</name>
<dbReference type="GO" id="GO:0051765">
    <property type="term" value="F:inositol tetrakisphosphate kinase activity"/>
    <property type="evidence" value="ECO:0007669"/>
    <property type="project" value="TreeGrafter"/>
</dbReference>
<dbReference type="InterPro" id="IPR038286">
    <property type="entry name" value="IPK_sf"/>
</dbReference>
<keyword evidence="2 8" id="KW-0808">Transferase</keyword>
<dbReference type="GO" id="GO:0008440">
    <property type="term" value="F:inositol-1,4,5-trisphosphate 3-kinase activity"/>
    <property type="evidence" value="ECO:0007669"/>
    <property type="project" value="TreeGrafter"/>
</dbReference>
<protein>
    <recommendedName>
        <fullName evidence="8">Kinase</fullName>
        <ecNumber evidence="8">2.7.-.-</ecNumber>
    </recommendedName>
</protein>
<dbReference type="AlphaFoldDB" id="A0A6L2PJ12"/>
<reference evidence="11" key="1">
    <citation type="submission" date="2020-01" db="EMBL/GenBank/DDBJ databases">
        <title>Draft genome sequence of the Termite Coptotermes fromosanus.</title>
        <authorList>
            <person name="Itakura S."/>
            <person name="Yosikawa Y."/>
            <person name="Umezawa K."/>
        </authorList>
    </citation>
    <scope>NUCLEOTIDE SEQUENCE [LARGE SCALE GENOMIC DNA]</scope>
</reference>
<comment type="caution">
    <text evidence="10">The sequence shown here is derived from an EMBL/GenBank/DDBJ whole genome shotgun (WGS) entry which is preliminary data.</text>
</comment>
<dbReference type="OrthoDB" id="5958943at2759"/>
<evidence type="ECO:0000313" key="11">
    <source>
        <dbReference type="Proteomes" id="UP000502823"/>
    </source>
</evidence>
<dbReference type="PANTHER" id="PTHR12400:SF51">
    <property type="entry name" value="INOSITOL POLYPHOSPHATE MULTIKINASE"/>
    <property type="match status" value="1"/>
</dbReference>
<evidence type="ECO:0000256" key="4">
    <source>
        <dbReference type="ARBA" id="ARBA00022777"/>
    </source>
</evidence>
<evidence type="ECO:0000256" key="1">
    <source>
        <dbReference type="ARBA" id="ARBA00007374"/>
    </source>
</evidence>
<sequence length="473" mass="53222">MLTRVHFQVEDCKMSTVSVRKKESVKVLRLNGIKATCFDPSDKNQNSSVPPDTTPLEIQVAGHSFGDGKNTLGGMLKHKDGYVLKPIEKPACGEREIRFYQDLQCATDPVSVELKKLVPKYLGTTTLKVNEKDVKFIILDDVTNDVAEPCVMDIKIGRQTWDPEASLEKRKNEDQKYFECKQDLGFCIPGFQVYRISTGNAIKMGKDYGKKLNKTTIRDALKLYLNSESGLSRQMMLQFLASLWRILRWCRTQRKFRLYASSLLLVYDARRLRQCLKIEGCTPSRPLSPILGRGLTLNVTTPVFGGPLSPGFSGPPSPGFCSHRSSDHFNLSISAADKKSRNSGSSNGQHSPNTLSVPGTPTSPFPKQNGTFDDGSWHAGFEKACRTHSLINNYEKDLQSMKENYTFQLNDLKSADKPLSKEEWVQVKMIDFAHAFPSVNDDLDTNYLEGIENLVKLFESLLEEISMPILYHD</sequence>
<dbReference type="FunCoup" id="A0A6L2PJ12">
    <property type="interactions" value="1036"/>
</dbReference>
<comment type="similarity">
    <text evidence="1 8">Belongs to the inositol phosphokinase (IPK) family.</text>
</comment>
<evidence type="ECO:0000256" key="8">
    <source>
        <dbReference type="RuleBase" id="RU363090"/>
    </source>
</evidence>
<organism evidence="10 11">
    <name type="scientific">Coptotermes formosanus</name>
    <name type="common">Formosan subterranean termite</name>
    <dbReference type="NCBI Taxonomy" id="36987"/>
    <lineage>
        <taxon>Eukaryota</taxon>
        <taxon>Metazoa</taxon>
        <taxon>Ecdysozoa</taxon>
        <taxon>Arthropoda</taxon>
        <taxon>Hexapoda</taxon>
        <taxon>Insecta</taxon>
        <taxon>Pterygota</taxon>
        <taxon>Neoptera</taxon>
        <taxon>Polyneoptera</taxon>
        <taxon>Dictyoptera</taxon>
        <taxon>Blattodea</taxon>
        <taxon>Blattoidea</taxon>
        <taxon>Termitoidae</taxon>
        <taxon>Rhinotermitidae</taxon>
        <taxon>Coptotermes</taxon>
    </lineage>
</organism>
<evidence type="ECO:0000256" key="6">
    <source>
        <dbReference type="ARBA" id="ARBA00036164"/>
    </source>
</evidence>
<dbReference type="GO" id="GO:0005634">
    <property type="term" value="C:nucleus"/>
    <property type="evidence" value="ECO:0007669"/>
    <property type="project" value="TreeGrafter"/>
</dbReference>